<dbReference type="InParanoid" id="A0A1Y2FZ89"/>
<protein>
    <recommendedName>
        <fullName evidence="1">Shikimate dehydrogenase substrate binding N-terminal domain-containing protein</fullName>
    </recommendedName>
</protein>
<dbReference type="GO" id="GO:0004764">
    <property type="term" value="F:shikimate 3-dehydrogenase (NADP+) activity"/>
    <property type="evidence" value="ECO:0007669"/>
    <property type="project" value="InterPro"/>
</dbReference>
<sequence length="327" mass="36414">MTLDLTRRDFYLFGYPISHSASPAMHNGIFADLELPHRYELHDTKTIDDPDSQMLQLIRSTTFGGAAVTMPLKVAAMPHVDILSPDAKEIGSINTIIVDSISPETGKPILLGRNTDWEGIRNPLLLALPEEKQREELPLEGRWAFIIGGGGTTRAAVYALGKLGIERIWLINRDPQETEEIIKQFPQYDLQALNTLDQWTSECEEKVACGVGAIPSFEPATDPERNVYALARKVFGSRNESGEKRLFLEMCYKPRKTLLYNIAESFGWLPIGGVEAMLEQGFAQSRAWLLRSAASPWGGKRAELGVEIEEAARARVRGMDDIKATSK</sequence>
<gene>
    <name evidence="2" type="ORF">BCR35DRAFT_350899</name>
</gene>
<dbReference type="SUPFAM" id="SSF53223">
    <property type="entry name" value="Aminoacid dehydrogenase-like, N-terminal domain"/>
    <property type="match status" value="1"/>
</dbReference>
<name>A0A1Y2FZ89_9BASI</name>
<keyword evidence="3" id="KW-1185">Reference proteome</keyword>
<dbReference type="Gene3D" id="3.40.50.720">
    <property type="entry name" value="NAD(P)-binding Rossmann-like Domain"/>
    <property type="match status" value="1"/>
</dbReference>
<dbReference type="InterPro" id="IPR022893">
    <property type="entry name" value="Shikimate_DH_fam"/>
</dbReference>
<dbReference type="Pfam" id="PF08501">
    <property type="entry name" value="Shikimate_dh_N"/>
    <property type="match status" value="1"/>
</dbReference>
<evidence type="ECO:0000313" key="3">
    <source>
        <dbReference type="Proteomes" id="UP000193467"/>
    </source>
</evidence>
<dbReference type="STRING" id="106004.A0A1Y2FZ89"/>
<organism evidence="2 3">
    <name type="scientific">Leucosporidium creatinivorum</name>
    <dbReference type="NCBI Taxonomy" id="106004"/>
    <lineage>
        <taxon>Eukaryota</taxon>
        <taxon>Fungi</taxon>
        <taxon>Dikarya</taxon>
        <taxon>Basidiomycota</taxon>
        <taxon>Pucciniomycotina</taxon>
        <taxon>Microbotryomycetes</taxon>
        <taxon>Leucosporidiales</taxon>
        <taxon>Leucosporidium</taxon>
    </lineage>
</organism>
<dbReference type="PANTHER" id="PTHR21089:SF1">
    <property type="entry name" value="BIFUNCTIONAL 3-DEHYDROQUINATE DEHYDRATASE_SHIKIMATE DEHYDROGENASE, CHLOROPLASTIC"/>
    <property type="match status" value="1"/>
</dbReference>
<proteinExistence type="predicted"/>
<dbReference type="OrthoDB" id="204377at2759"/>
<dbReference type="InterPro" id="IPR046346">
    <property type="entry name" value="Aminoacid_DH-like_N_sf"/>
</dbReference>
<reference evidence="2 3" key="1">
    <citation type="submission" date="2016-07" db="EMBL/GenBank/DDBJ databases">
        <title>Pervasive Adenine N6-methylation of Active Genes in Fungi.</title>
        <authorList>
            <consortium name="DOE Joint Genome Institute"/>
            <person name="Mondo S.J."/>
            <person name="Dannebaum R.O."/>
            <person name="Kuo R.C."/>
            <person name="Labutti K."/>
            <person name="Haridas S."/>
            <person name="Kuo A."/>
            <person name="Salamov A."/>
            <person name="Ahrendt S.R."/>
            <person name="Lipzen A."/>
            <person name="Sullivan W."/>
            <person name="Andreopoulos W.B."/>
            <person name="Clum A."/>
            <person name="Lindquist E."/>
            <person name="Daum C."/>
            <person name="Ramamoorthy G.K."/>
            <person name="Gryganskyi A."/>
            <person name="Culley D."/>
            <person name="Magnuson J.K."/>
            <person name="James T.Y."/>
            <person name="O'Malley M.A."/>
            <person name="Stajich J.E."/>
            <person name="Spatafora J.W."/>
            <person name="Visel A."/>
            <person name="Grigoriev I.V."/>
        </authorList>
    </citation>
    <scope>NUCLEOTIDE SEQUENCE [LARGE SCALE GENOMIC DNA]</scope>
    <source>
        <strain evidence="2 3">62-1032</strain>
    </source>
</reference>
<evidence type="ECO:0000259" key="1">
    <source>
        <dbReference type="Pfam" id="PF08501"/>
    </source>
</evidence>
<dbReference type="EMBL" id="MCGR01000009">
    <property type="protein sequence ID" value="ORY88669.1"/>
    <property type="molecule type" value="Genomic_DNA"/>
</dbReference>
<dbReference type="PANTHER" id="PTHR21089">
    <property type="entry name" value="SHIKIMATE DEHYDROGENASE"/>
    <property type="match status" value="1"/>
</dbReference>
<dbReference type="InterPro" id="IPR013708">
    <property type="entry name" value="Shikimate_DH-bd_N"/>
</dbReference>
<dbReference type="CDD" id="cd01065">
    <property type="entry name" value="NAD_bind_Shikimate_DH"/>
    <property type="match status" value="1"/>
</dbReference>
<dbReference type="GO" id="GO:0009423">
    <property type="term" value="P:chorismate biosynthetic process"/>
    <property type="evidence" value="ECO:0007669"/>
    <property type="project" value="TreeGrafter"/>
</dbReference>
<feature type="domain" description="Shikimate dehydrogenase substrate binding N-terminal" evidence="1">
    <location>
        <begin position="12"/>
        <end position="96"/>
    </location>
</feature>
<dbReference type="InterPro" id="IPR036291">
    <property type="entry name" value="NAD(P)-bd_dom_sf"/>
</dbReference>
<dbReference type="GO" id="GO:0019632">
    <property type="term" value="P:shikimate metabolic process"/>
    <property type="evidence" value="ECO:0007669"/>
    <property type="project" value="TreeGrafter"/>
</dbReference>
<dbReference type="AlphaFoldDB" id="A0A1Y2FZ89"/>
<dbReference type="Proteomes" id="UP000193467">
    <property type="component" value="Unassembled WGS sequence"/>
</dbReference>
<dbReference type="Gene3D" id="3.40.50.10860">
    <property type="entry name" value="Leucine Dehydrogenase, chain A, domain 1"/>
    <property type="match status" value="1"/>
</dbReference>
<accession>A0A1Y2FZ89</accession>
<dbReference type="SUPFAM" id="SSF51735">
    <property type="entry name" value="NAD(P)-binding Rossmann-fold domains"/>
    <property type="match status" value="1"/>
</dbReference>
<comment type="caution">
    <text evidence="2">The sequence shown here is derived from an EMBL/GenBank/DDBJ whole genome shotgun (WGS) entry which is preliminary data.</text>
</comment>
<evidence type="ECO:0000313" key="2">
    <source>
        <dbReference type="EMBL" id="ORY88669.1"/>
    </source>
</evidence>